<name>A0A4R0KSQ7_9ACTN</name>
<feature type="signal peptide" evidence="1">
    <location>
        <begin position="1"/>
        <end position="26"/>
    </location>
</feature>
<dbReference type="Proteomes" id="UP000291144">
    <property type="component" value="Unassembled WGS sequence"/>
</dbReference>
<dbReference type="RefSeq" id="WP_131355868.1">
    <property type="nucleotide sequence ID" value="NZ_SJKB01000004.1"/>
</dbReference>
<feature type="chain" id="PRO_5020745294" evidence="1">
    <location>
        <begin position="27"/>
        <end position="315"/>
    </location>
</feature>
<dbReference type="OrthoDB" id="5178952at2"/>
<evidence type="ECO:0000313" key="2">
    <source>
        <dbReference type="EMBL" id="TCC62136.1"/>
    </source>
</evidence>
<keyword evidence="3" id="KW-1185">Reference proteome</keyword>
<accession>A0A4R0KSQ7</accession>
<comment type="caution">
    <text evidence="2">The sequence shown here is derived from an EMBL/GenBank/DDBJ whole genome shotgun (WGS) entry which is preliminary data.</text>
</comment>
<sequence length="315" mass="32522">MKRMRRAALAIAGVGLLAAAAVPATAATPKPDNYRATGKSAGKLPTTKAQAATAACGMGVGAVNAVGTAGGYDITATRPPSVLPLETFKLFNVRASTTWYFTDGAQQDYYSSLILQGSNLYGSIVSYNDVAPDPDLATVKLGTGWTSFRAIASSNYVLGAAPHSFLYGLHSNGSLYRYTVGETVRAFGSAPGFGTVKAMTLIAETASYDTLLVSLTGGSLYTVRVPVTNPMKPIVKKVRSTGFAAYESLIAQRCGAASTLLSAFDNDTKTVTVYAVSRATGESTVINNYGSAPATFGGTASFLLTGDAGPQLVGE</sequence>
<organism evidence="2 3">
    <name type="scientific">Kribbella pittospori</name>
    <dbReference type="NCBI Taxonomy" id="722689"/>
    <lineage>
        <taxon>Bacteria</taxon>
        <taxon>Bacillati</taxon>
        <taxon>Actinomycetota</taxon>
        <taxon>Actinomycetes</taxon>
        <taxon>Propionibacteriales</taxon>
        <taxon>Kribbellaceae</taxon>
        <taxon>Kribbella</taxon>
    </lineage>
</organism>
<reference evidence="2 3" key="1">
    <citation type="submission" date="2019-02" db="EMBL/GenBank/DDBJ databases">
        <title>Kribbella capetownensis sp. nov. and Kribbella speibonae sp. nov., isolated from soil.</title>
        <authorList>
            <person name="Curtis S.M."/>
            <person name="Norton I."/>
            <person name="Everest G.J."/>
            <person name="Meyers P.R."/>
        </authorList>
    </citation>
    <scope>NUCLEOTIDE SEQUENCE [LARGE SCALE GENOMIC DNA]</scope>
    <source>
        <strain evidence="2 3">NRRL B-24813</strain>
    </source>
</reference>
<gene>
    <name evidence="2" type="ORF">E0H73_15610</name>
</gene>
<evidence type="ECO:0000313" key="3">
    <source>
        <dbReference type="Proteomes" id="UP000291144"/>
    </source>
</evidence>
<evidence type="ECO:0000256" key="1">
    <source>
        <dbReference type="SAM" id="SignalP"/>
    </source>
</evidence>
<proteinExistence type="predicted"/>
<dbReference type="EMBL" id="SJKB01000004">
    <property type="protein sequence ID" value="TCC62136.1"/>
    <property type="molecule type" value="Genomic_DNA"/>
</dbReference>
<protein>
    <submittedName>
        <fullName evidence="2">Uncharacterized protein</fullName>
    </submittedName>
</protein>
<keyword evidence="1" id="KW-0732">Signal</keyword>
<dbReference type="AlphaFoldDB" id="A0A4R0KSQ7"/>